<name>Q7RQT3_PLAYO</name>
<organism evidence="3 4">
    <name type="scientific">Plasmodium yoelii yoelii</name>
    <dbReference type="NCBI Taxonomy" id="73239"/>
    <lineage>
        <taxon>Eukaryota</taxon>
        <taxon>Sar</taxon>
        <taxon>Alveolata</taxon>
        <taxon>Apicomplexa</taxon>
        <taxon>Aconoidasida</taxon>
        <taxon>Haemosporida</taxon>
        <taxon>Plasmodiidae</taxon>
        <taxon>Plasmodium</taxon>
        <taxon>Plasmodium (Vinckeia)</taxon>
    </lineage>
</organism>
<dbReference type="Proteomes" id="UP000008553">
    <property type="component" value="Unassembled WGS sequence"/>
</dbReference>
<reference evidence="3 4" key="1">
    <citation type="journal article" date="2002" name="Nature">
        <title>Genome sequence and comparative analysis of the model rodent malaria parasite Plasmodium yoelii yoelii.</title>
        <authorList>
            <person name="Carlton J.M."/>
            <person name="Angiuoli S.V."/>
            <person name="Suh B.B."/>
            <person name="Kooij T.W."/>
            <person name="Pertea M."/>
            <person name="Silva J.C."/>
            <person name="Ermolaeva M.D."/>
            <person name="Allen J.E."/>
            <person name="Selengut J.D."/>
            <person name="Koo H.L."/>
            <person name="Peterson J.D."/>
            <person name="Pop M."/>
            <person name="Kosack D.S."/>
            <person name="Shumway M.F."/>
            <person name="Bidwell S.L."/>
            <person name="Shallom S.J."/>
            <person name="van Aken S.E."/>
            <person name="Riedmuller S.B."/>
            <person name="Feldblyum T.V."/>
            <person name="Cho J.K."/>
            <person name="Quackenbush J."/>
            <person name="Sedegah M."/>
            <person name="Shoaibi A."/>
            <person name="Cummings L.M."/>
            <person name="Florens L."/>
            <person name="Yates J.R."/>
            <person name="Raine J.D."/>
            <person name="Sinden R.E."/>
            <person name="Harris M.A."/>
            <person name="Cunningham D.A."/>
            <person name="Preiser P.R."/>
            <person name="Bergman L.W."/>
            <person name="Vaidya A.B."/>
            <person name="van Lin L.H."/>
            <person name="Janse C.J."/>
            <person name="Waters A.P."/>
            <person name="Smith H.O."/>
            <person name="White O.R."/>
            <person name="Salzberg S.L."/>
            <person name="Venter J.C."/>
            <person name="Fraser C.M."/>
            <person name="Hoffman S.L."/>
            <person name="Gardner M.J."/>
            <person name="Carucci D.J."/>
        </authorList>
    </citation>
    <scope>NUCLEOTIDE SEQUENCE [LARGE SCALE GENOMIC DNA]</scope>
    <source>
        <strain evidence="3 4">17XNL</strain>
    </source>
</reference>
<dbReference type="InParanoid" id="Q7RQT3"/>
<dbReference type="PaxDb" id="73239-Q7RQT3"/>
<feature type="region of interest" description="Disordered" evidence="1">
    <location>
        <begin position="1"/>
        <end position="31"/>
    </location>
</feature>
<evidence type="ECO:0000313" key="4">
    <source>
        <dbReference type="Proteomes" id="UP000008553"/>
    </source>
</evidence>
<accession>Q7RQT3</accession>
<feature type="compositionally biased region" description="Basic and acidic residues" evidence="1">
    <location>
        <begin position="21"/>
        <end position="31"/>
    </location>
</feature>
<feature type="transmembrane region" description="Helical" evidence="2">
    <location>
        <begin position="41"/>
        <end position="57"/>
    </location>
</feature>
<keyword evidence="2" id="KW-0472">Membrane</keyword>
<evidence type="ECO:0000256" key="2">
    <source>
        <dbReference type="SAM" id="Phobius"/>
    </source>
</evidence>
<dbReference type="AlphaFoldDB" id="Q7RQT3"/>
<keyword evidence="2" id="KW-1133">Transmembrane helix</keyword>
<protein>
    <submittedName>
        <fullName evidence="3">Uncharacterized protein</fullName>
    </submittedName>
</protein>
<comment type="caution">
    <text evidence="3">The sequence shown here is derived from an EMBL/GenBank/DDBJ whole genome shotgun (WGS) entry which is preliminary data.</text>
</comment>
<feature type="compositionally biased region" description="Polar residues" evidence="1">
    <location>
        <begin position="1"/>
        <end position="13"/>
    </location>
</feature>
<gene>
    <name evidence="3" type="ORF">PY01009</name>
</gene>
<proteinExistence type="predicted"/>
<evidence type="ECO:0000313" key="3">
    <source>
        <dbReference type="EMBL" id="EAA19824.1"/>
    </source>
</evidence>
<evidence type="ECO:0000256" key="1">
    <source>
        <dbReference type="SAM" id="MobiDB-lite"/>
    </source>
</evidence>
<keyword evidence="2" id="KW-0812">Transmembrane</keyword>
<sequence length="58" mass="6872">MTKSSHGNTNTNLMKERRPKQKTDDEKDYSKEKISKNNTDFYNVIFLLLLYTIQGIIF</sequence>
<dbReference type="EMBL" id="AABL01000270">
    <property type="protein sequence ID" value="EAA19824.1"/>
    <property type="molecule type" value="Genomic_DNA"/>
</dbReference>
<keyword evidence="4" id="KW-1185">Reference proteome</keyword>